<evidence type="ECO:0000256" key="8">
    <source>
        <dbReference type="SAM" id="Phobius"/>
    </source>
</evidence>
<evidence type="ECO:0000256" key="2">
    <source>
        <dbReference type="ARBA" id="ARBA00005381"/>
    </source>
</evidence>
<evidence type="ECO:0000256" key="4">
    <source>
        <dbReference type="ARBA" id="ARBA00022692"/>
    </source>
</evidence>
<dbReference type="GO" id="GO:0030313">
    <property type="term" value="C:cell envelope"/>
    <property type="evidence" value="ECO:0007669"/>
    <property type="project" value="UniProtKB-SubCell"/>
</dbReference>
<evidence type="ECO:0000259" key="9">
    <source>
        <dbReference type="PROSITE" id="PS50125"/>
    </source>
</evidence>
<name>A0A0S3QTS2_THET7</name>
<dbReference type="PATRIC" id="fig|1298851.3.peg.940"/>
<dbReference type="Pfam" id="PF05226">
    <property type="entry name" value="CHASE2"/>
    <property type="match status" value="1"/>
</dbReference>
<dbReference type="Proteomes" id="UP000063234">
    <property type="component" value="Chromosome"/>
</dbReference>
<dbReference type="EMBL" id="AP013035">
    <property type="protein sequence ID" value="BAT71703.1"/>
    <property type="molecule type" value="Genomic_DNA"/>
</dbReference>
<keyword evidence="4 8" id="KW-0812">Transmembrane</keyword>
<dbReference type="SMART" id="SM00028">
    <property type="entry name" value="TPR"/>
    <property type="match status" value="1"/>
</dbReference>
<dbReference type="InterPro" id="IPR019734">
    <property type="entry name" value="TPR_rpt"/>
</dbReference>
<dbReference type="AlphaFoldDB" id="A0A0S3QTS2"/>
<dbReference type="InterPro" id="IPR001054">
    <property type="entry name" value="A/G_cyclase"/>
</dbReference>
<comment type="similarity">
    <text evidence="2">Belongs to the adenylyl cyclase class-3 family.</text>
</comment>
<dbReference type="InterPro" id="IPR029787">
    <property type="entry name" value="Nucleotide_cyclase"/>
</dbReference>
<feature type="domain" description="Guanylate cyclase" evidence="9">
    <location>
        <begin position="443"/>
        <end position="575"/>
    </location>
</feature>
<dbReference type="STRING" id="1298851.TST_0903"/>
<dbReference type="CDD" id="cd07302">
    <property type="entry name" value="CHD"/>
    <property type="match status" value="1"/>
</dbReference>
<reference evidence="11" key="1">
    <citation type="journal article" date="2018" name="Science">
        <title>A primordial and reversible TCA cycle in a facultatively chemolithoautotrophic thermophile.</title>
        <authorList>
            <person name="Nunoura T."/>
            <person name="Chikaraishi Y."/>
            <person name="Izaki R."/>
            <person name="Suwa T."/>
            <person name="Sato T."/>
            <person name="Harada T."/>
            <person name="Mori K."/>
            <person name="Kato Y."/>
            <person name="Miyazaki M."/>
            <person name="Shimamura S."/>
            <person name="Yanagawa K."/>
            <person name="Shuto A."/>
            <person name="Ohkouchi N."/>
            <person name="Fujita N."/>
            <person name="Takaki Y."/>
            <person name="Atomi H."/>
            <person name="Takai K."/>
        </authorList>
    </citation>
    <scope>NUCLEOTIDE SEQUENCE [LARGE SCALE GENOMIC DNA]</scope>
    <source>
        <strain evidence="11">DSM 17441 / JCM 13301 / NBRC 103674 / ABI70S6</strain>
    </source>
</reference>
<dbReference type="SMART" id="SM00044">
    <property type="entry name" value="CYCc"/>
    <property type="match status" value="1"/>
</dbReference>
<dbReference type="SUPFAM" id="SSF48452">
    <property type="entry name" value="TPR-like"/>
    <property type="match status" value="1"/>
</dbReference>
<accession>A0A0S3QTS2</accession>
<keyword evidence="6 8" id="KW-0472">Membrane</keyword>
<dbReference type="InterPro" id="IPR007890">
    <property type="entry name" value="CHASE2"/>
</dbReference>
<dbReference type="Gene3D" id="3.30.70.1230">
    <property type="entry name" value="Nucleotide cyclase"/>
    <property type="match status" value="1"/>
</dbReference>
<proteinExistence type="inferred from homology"/>
<dbReference type="PANTHER" id="PTHR43081">
    <property type="entry name" value="ADENYLATE CYCLASE, TERMINAL-DIFFERENTIATION SPECIFIC-RELATED"/>
    <property type="match status" value="1"/>
</dbReference>
<dbReference type="InterPro" id="IPR050697">
    <property type="entry name" value="Adenylyl/Guanylyl_Cyclase_3/4"/>
</dbReference>
<evidence type="ECO:0000256" key="6">
    <source>
        <dbReference type="ARBA" id="ARBA00023136"/>
    </source>
</evidence>
<evidence type="ECO:0000256" key="3">
    <source>
        <dbReference type="ARBA" id="ARBA00022475"/>
    </source>
</evidence>
<gene>
    <name evidence="10" type="ORF">TST_0903</name>
</gene>
<keyword evidence="10" id="KW-0456">Lyase</keyword>
<dbReference type="PROSITE" id="PS50005">
    <property type="entry name" value="TPR"/>
    <property type="match status" value="1"/>
</dbReference>
<protein>
    <submittedName>
        <fullName evidence="10">Adenylate cyclase</fullName>
        <ecNumber evidence="10">4.6.1.1</ecNumber>
    </submittedName>
</protein>
<evidence type="ECO:0000256" key="5">
    <source>
        <dbReference type="ARBA" id="ARBA00022989"/>
    </source>
</evidence>
<keyword evidence="5 8" id="KW-1133">Transmembrane helix</keyword>
<keyword evidence="3" id="KW-1003">Cell membrane</keyword>
<dbReference type="GO" id="GO:0004016">
    <property type="term" value="F:adenylate cyclase activity"/>
    <property type="evidence" value="ECO:0007669"/>
    <property type="project" value="UniProtKB-EC"/>
</dbReference>
<feature type="transmembrane region" description="Helical" evidence="8">
    <location>
        <begin position="328"/>
        <end position="346"/>
    </location>
</feature>
<comment type="subcellular location">
    <subcellularLocation>
        <location evidence="1">Cell envelope</location>
    </subcellularLocation>
</comment>
<dbReference type="PROSITE" id="PS50125">
    <property type="entry name" value="GUANYLATE_CYCLASE_2"/>
    <property type="match status" value="1"/>
</dbReference>
<dbReference type="SUPFAM" id="SSF55073">
    <property type="entry name" value="Nucleotide cyclase"/>
    <property type="match status" value="1"/>
</dbReference>
<evidence type="ECO:0000256" key="7">
    <source>
        <dbReference type="PROSITE-ProRule" id="PRU00339"/>
    </source>
</evidence>
<keyword evidence="11" id="KW-1185">Reference proteome</keyword>
<dbReference type="SMART" id="SM01080">
    <property type="entry name" value="CHASE2"/>
    <property type="match status" value="1"/>
</dbReference>
<dbReference type="EC" id="4.6.1.1" evidence="10"/>
<dbReference type="KEGG" id="ttk:TST_0903"/>
<organism evidence="10 11">
    <name type="scientific">Thermosulfidibacter takaii (strain DSM 17441 / JCM 13301 / NBRC 103674 / ABI70S6)</name>
    <dbReference type="NCBI Taxonomy" id="1298851"/>
    <lineage>
        <taxon>Bacteria</taxon>
        <taxon>Pseudomonadati</taxon>
        <taxon>Thermosulfidibacterota</taxon>
        <taxon>Thermosulfidibacteria</taxon>
        <taxon>Thermosulfidibacterales</taxon>
        <taxon>Thermosulfidibacteraceae</taxon>
    </lineage>
</organism>
<evidence type="ECO:0000256" key="1">
    <source>
        <dbReference type="ARBA" id="ARBA00004196"/>
    </source>
</evidence>
<evidence type="ECO:0000313" key="11">
    <source>
        <dbReference type="Proteomes" id="UP000063234"/>
    </source>
</evidence>
<dbReference type="RefSeq" id="WP_068549699.1">
    <property type="nucleotide sequence ID" value="NZ_AP013035.1"/>
</dbReference>
<dbReference type="GO" id="GO:0035556">
    <property type="term" value="P:intracellular signal transduction"/>
    <property type="evidence" value="ECO:0007669"/>
    <property type="project" value="InterPro"/>
</dbReference>
<evidence type="ECO:0000313" key="10">
    <source>
        <dbReference type="EMBL" id="BAT71703.1"/>
    </source>
</evidence>
<dbReference type="Pfam" id="PF00211">
    <property type="entry name" value="Guanylate_cyc"/>
    <property type="match status" value="1"/>
</dbReference>
<dbReference type="InterPro" id="IPR011990">
    <property type="entry name" value="TPR-like_helical_dom_sf"/>
</dbReference>
<feature type="repeat" description="TPR" evidence="7">
    <location>
        <begin position="632"/>
        <end position="665"/>
    </location>
</feature>
<dbReference type="GO" id="GO:0006171">
    <property type="term" value="P:cAMP biosynthetic process"/>
    <property type="evidence" value="ECO:0007669"/>
    <property type="project" value="TreeGrafter"/>
</dbReference>
<keyword evidence="7" id="KW-0802">TPR repeat</keyword>
<feature type="transmembrane region" description="Helical" evidence="8">
    <location>
        <begin position="353"/>
        <end position="373"/>
    </location>
</feature>
<sequence>MKKRAPLILTLLSALFMILLFLLDFKPLVRLELKTVDARFMIRGKKTPDPSVVLVTVDEKSLDEIGRWPWPRAKISQLINQLSESKVIVIDIGFFELSEQDLVLSKTFSRFRDKLVLGYFLHMDPIPLVKKELKDTILVKAQYDIAQLDADMKNTPIPKAFYPEIGLEAFIKNVGRLGYFNVFRDVDGAVRSYPMAIAYGDFVLASLAIQAVSQANGDDNFIYVTNIGVEDLGIGDKSIPVTLDGRLFINYYGPPKTFKYVSASDVIRKRVPKEFFKGKIVVVGATALGLFDNHVTPFSRVYPGPEIHATVISNLIKDDFLVPLKHNVPITVSLILLFSVITFFLLWKTSEIVATLASLIVGSGYIFLTIVAFNKGKLINVTYPTLSLIGSHFLNLIMKYQEQSRQRKRIKQAFSHYLHPKLVEEIDKNPQYLSLGGEKREVSVLFSDIRNFTTISERLDPEILVHLLNKHFSEMTRIIVKYNGFVDKFIGDCVMAVFGVPIPVKNHAYYAVKAGIEMVKSAKKLSKEWKQETGYPLHIGVGINVGTVLVGNIGSAERLNYTVLGDTVNLASRLEGQCKTYGVSIVASEFIIDQLPDESEIAYRKLDFIKVKGKTEPVTIYEILVDPVDKDIIKLYEQALILYKKRNWKRAIKLFKKVLELKPEDGPSLVMISRCEECMINPPPEGWEEVYESTTK</sequence>
<dbReference type="PANTHER" id="PTHR43081:SF1">
    <property type="entry name" value="ADENYLATE CYCLASE, TERMINAL-DIFFERENTIATION SPECIFIC"/>
    <property type="match status" value="1"/>
</dbReference>
<dbReference type="FunFam" id="3.30.70.1230:FF:000016">
    <property type="entry name" value="Adenylate/guanylate cyclase domain-containing protein"/>
    <property type="match status" value="1"/>
</dbReference>
<dbReference type="OrthoDB" id="9806704at2"/>